<evidence type="ECO:0000259" key="5">
    <source>
        <dbReference type="Pfam" id="PF23914"/>
    </source>
</evidence>
<sequence>MLTTYLAFIGVALLATAIIHTVLSSTLPQKSSLKLSAISSLMLFIISFGLWAIVHTPAPNVPVSKQTQTIEELLEETQQHLTSSPNDPQAWFELGQLYMLQYEFDSASTCFDYAIRLSKTPYAGQFAALASALYYQHSQTITPNVQRLLDMTLEIDPFNETALQLIASDHFLSARYSQAITHWTMILDSNHLGVDRAKIIRHIQQAESFIR</sequence>
<gene>
    <name evidence="6" type="ORF">VHA01S_008_00260</name>
</gene>
<dbReference type="EMBL" id="BAUJ01000008">
    <property type="protein sequence ID" value="GAD88630.1"/>
    <property type="molecule type" value="Genomic_DNA"/>
</dbReference>
<dbReference type="PANTHER" id="PTHR47870:SF4">
    <property type="entry name" value="CYTOCHROME C-TYPE BIOGENESIS PROTEIN CYCH"/>
    <property type="match status" value="1"/>
</dbReference>
<dbReference type="SUPFAM" id="SSF48452">
    <property type="entry name" value="TPR-like"/>
    <property type="match status" value="1"/>
</dbReference>
<keyword evidence="4" id="KW-0472">Membrane</keyword>
<dbReference type="InterPro" id="IPR019734">
    <property type="entry name" value="TPR_rpt"/>
</dbReference>
<organism evidence="6 7">
    <name type="scientific">Vibrio halioticoli NBRC 102217</name>
    <dbReference type="NCBI Taxonomy" id="1219072"/>
    <lineage>
        <taxon>Bacteria</taxon>
        <taxon>Pseudomonadati</taxon>
        <taxon>Pseudomonadota</taxon>
        <taxon>Gammaproteobacteria</taxon>
        <taxon>Vibrionales</taxon>
        <taxon>Vibrionaceae</taxon>
        <taxon>Vibrio</taxon>
    </lineage>
</organism>
<dbReference type="Pfam" id="PF23914">
    <property type="entry name" value="TPR_CcmH_CycH"/>
    <property type="match status" value="1"/>
</dbReference>
<dbReference type="InterPro" id="IPR011990">
    <property type="entry name" value="TPR-like_helical_dom_sf"/>
</dbReference>
<dbReference type="OrthoDB" id="9776053at2"/>
<evidence type="ECO:0000256" key="3">
    <source>
        <dbReference type="PROSITE-ProRule" id="PRU00339"/>
    </source>
</evidence>
<feature type="repeat" description="TPR" evidence="3">
    <location>
        <begin position="88"/>
        <end position="121"/>
    </location>
</feature>
<feature type="transmembrane region" description="Helical" evidence="4">
    <location>
        <begin position="6"/>
        <end position="23"/>
    </location>
</feature>
<keyword evidence="4" id="KW-0812">Transmembrane</keyword>
<evidence type="ECO:0000313" key="7">
    <source>
        <dbReference type="Proteomes" id="UP000017800"/>
    </source>
</evidence>
<reference evidence="6 7" key="2">
    <citation type="submission" date="2013-11" db="EMBL/GenBank/DDBJ databases">
        <title>Whole genome shotgun sequence of Vibrio halioticoli NBRC 102217.</title>
        <authorList>
            <person name="Isaki S."/>
            <person name="Kimura A."/>
            <person name="Ohji S."/>
            <person name="Hosoyama A."/>
            <person name="Fujita N."/>
            <person name="Hashimoto M."/>
            <person name="Hosoyama Y."/>
            <person name="Yamazoe A."/>
        </authorList>
    </citation>
    <scope>NUCLEOTIDE SEQUENCE [LARGE SCALE GENOMIC DNA]</scope>
    <source>
        <strain evidence="6 7">NBRC 102217</strain>
    </source>
</reference>
<dbReference type="SMART" id="SM00028">
    <property type="entry name" value="TPR"/>
    <property type="match status" value="1"/>
</dbReference>
<evidence type="ECO:0000313" key="6">
    <source>
        <dbReference type="EMBL" id="GAD88630.1"/>
    </source>
</evidence>
<keyword evidence="1" id="KW-0677">Repeat</keyword>
<evidence type="ECO:0000256" key="4">
    <source>
        <dbReference type="SAM" id="Phobius"/>
    </source>
</evidence>
<dbReference type="eggNOG" id="COG4235">
    <property type="taxonomic scope" value="Bacteria"/>
</dbReference>
<dbReference type="PROSITE" id="PS50005">
    <property type="entry name" value="TPR"/>
    <property type="match status" value="1"/>
</dbReference>
<dbReference type="Gene3D" id="1.25.40.10">
    <property type="entry name" value="Tetratricopeptide repeat domain"/>
    <property type="match status" value="1"/>
</dbReference>
<dbReference type="InterPro" id="IPR051263">
    <property type="entry name" value="C-type_cytochrome_biogenesis"/>
</dbReference>
<dbReference type="GO" id="GO:0005886">
    <property type="term" value="C:plasma membrane"/>
    <property type="evidence" value="ECO:0007669"/>
    <property type="project" value="TreeGrafter"/>
</dbReference>
<dbReference type="AlphaFoldDB" id="V5HGR3"/>
<feature type="domain" description="Cytochrome c-type biogenesis protein H TPR" evidence="5">
    <location>
        <begin position="78"/>
        <end position="188"/>
    </location>
</feature>
<protein>
    <recommendedName>
        <fullName evidence="5">Cytochrome c-type biogenesis protein H TPR domain-containing protein</fullName>
    </recommendedName>
</protein>
<comment type="caution">
    <text evidence="6">The sequence shown here is derived from an EMBL/GenBank/DDBJ whole genome shotgun (WGS) entry which is preliminary data.</text>
</comment>
<evidence type="ECO:0000256" key="1">
    <source>
        <dbReference type="ARBA" id="ARBA00022737"/>
    </source>
</evidence>
<dbReference type="InterPro" id="IPR056413">
    <property type="entry name" value="TPR_CcmH_CycH"/>
</dbReference>
<keyword evidence="7" id="KW-1185">Reference proteome</keyword>
<reference evidence="6 7" key="1">
    <citation type="submission" date="2013-10" db="EMBL/GenBank/DDBJ databases">
        <authorList>
            <person name="Ichikawa N."/>
            <person name="Kimura A."/>
            <person name="Ohji S."/>
            <person name="Hosoyama A."/>
            <person name="Fujita N."/>
        </authorList>
    </citation>
    <scope>NUCLEOTIDE SEQUENCE [LARGE SCALE GENOMIC DNA]</scope>
    <source>
        <strain evidence="6 7">NBRC 102217</strain>
    </source>
</reference>
<dbReference type="Proteomes" id="UP000017800">
    <property type="component" value="Unassembled WGS sequence"/>
</dbReference>
<dbReference type="PANTHER" id="PTHR47870">
    <property type="entry name" value="CYTOCHROME C-TYPE BIOGENESIS PROTEIN CCMH"/>
    <property type="match status" value="1"/>
</dbReference>
<keyword evidence="2 3" id="KW-0802">TPR repeat</keyword>
<keyword evidence="4" id="KW-1133">Transmembrane helix</keyword>
<dbReference type="RefSeq" id="WP_023403013.1">
    <property type="nucleotide sequence ID" value="NZ_BAUJ01000008.1"/>
</dbReference>
<feature type="transmembrane region" description="Helical" evidence="4">
    <location>
        <begin position="35"/>
        <end position="54"/>
    </location>
</feature>
<evidence type="ECO:0000256" key="2">
    <source>
        <dbReference type="ARBA" id="ARBA00022803"/>
    </source>
</evidence>
<name>V5HGR3_9VIBR</name>
<proteinExistence type="predicted"/>
<accession>V5HGR3</accession>